<dbReference type="PANTHER" id="PTHR11607:SF70">
    <property type="entry name" value="ALPHA-MANNOSIDASE"/>
    <property type="match status" value="1"/>
</dbReference>
<dbReference type="Gene3D" id="2.70.98.30">
    <property type="entry name" value="Golgi alpha-mannosidase II, domain 4"/>
    <property type="match status" value="1"/>
</dbReference>
<gene>
    <name evidence="2" type="ORF">PHAECO_LOCUS12861</name>
</gene>
<dbReference type="GO" id="GO:0000139">
    <property type="term" value="C:Golgi membrane"/>
    <property type="evidence" value="ECO:0007669"/>
    <property type="project" value="TreeGrafter"/>
</dbReference>
<reference evidence="2" key="2">
    <citation type="submission" date="2022-10" db="EMBL/GenBank/DDBJ databases">
        <authorList>
            <consortium name="ENA_rothamsted_submissions"/>
            <consortium name="culmorum"/>
            <person name="King R."/>
        </authorList>
    </citation>
    <scope>NUCLEOTIDE SEQUENCE</scope>
</reference>
<accession>A0A9N9X5R5</accession>
<dbReference type="AlphaFoldDB" id="A0A9N9X5R5"/>
<dbReference type="Gene3D" id="2.60.40.1180">
    <property type="entry name" value="Golgi alpha-mannosidase II"/>
    <property type="match status" value="1"/>
</dbReference>
<dbReference type="InterPro" id="IPR011682">
    <property type="entry name" value="Glyco_hydro_38_C"/>
</dbReference>
<organism evidence="2 3">
    <name type="scientific">Phaedon cochleariae</name>
    <name type="common">Mustard beetle</name>
    <dbReference type="NCBI Taxonomy" id="80249"/>
    <lineage>
        <taxon>Eukaryota</taxon>
        <taxon>Metazoa</taxon>
        <taxon>Ecdysozoa</taxon>
        <taxon>Arthropoda</taxon>
        <taxon>Hexapoda</taxon>
        <taxon>Insecta</taxon>
        <taxon>Pterygota</taxon>
        <taxon>Neoptera</taxon>
        <taxon>Endopterygota</taxon>
        <taxon>Coleoptera</taxon>
        <taxon>Polyphaga</taxon>
        <taxon>Cucujiformia</taxon>
        <taxon>Chrysomeloidea</taxon>
        <taxon>Chrysomelidae</taxon>
        <taxon>Chrysomelinae</taxon>
        <taxon>Chrysomelini</taxon>
        <taxon>Phaedon</taxon>
    </lineage>
</organism>
<evidence type="ECO:0000259" key="1">
    <source>
        <dbReference type="Pfam" id="PF07748"/>
    </source>
</evidence>
<dbReference type="InterPro" id="IPR013780">
    <property type="entry name" value="Glyco_hydro_b"/>
</dbReference>
<name>A0A9N9X5R5_PHACE</name>
<dbReference type="EMBL" id="OU896715">
    <property type="protein sequence ID" value="CAG9825584.1"/>
    <property type="molecule type" value="Genomic_DNA"/>
</dbReference>
<proteinExistence type="predicted"/>
<dbReference type="GO" id="GO:0030246">
    <property type="term" value="F:carbohydrate binding"/>
    <property type="evidence" value="ECO:0007669"/>
    <property type="project" value="InterPro"/>
</dbReference>
<dbReference type="GO" id="GO:0004559">
    <property type="term" value="F:alpha-mannosidase activity"/>
    <property type="evidence" value="ECO:0007669"/>
    <property type="project" value="InterPro"/>
</dbReference>
<dbReference type="OrthoDB" id="10261055at2759"/>
<dbReference type="GO" id="GO:0006013">
    <property type="term" value="P:mannose metabolic process"/>
    <property type="evidence" value="ECO:0007669"/>
    <property type="project" value="InterPro"/>
</dbReference>
<sequence>MRDYGLKLFEGIRDTMNIQQNALQSLFFPNIPLKSDQSMVLSDLERESYEKIPKKTPIQVGPIGTNQTRKILVYNSLSRTQEHVIQLRVNTSNIKVTDNEGNDITYQINPVWDMSDITKLWITADEFEIVFIAKLPELSVTIFNLVYTVTSSERFATVYCKKCQKQTTILNSGNDVNAEVLKSNFVIKDIPPGDIQLENNKFKLLFNGNTGFMKSVTRKHNPKIMQCGIQFAAYRSAQFHSGAYLFMPDPNERDYEKDVLQQYQDQKTIMITAGPISTEITVIYGPFLKHTVSIYLTENTSLSNGISIENIVDFENPPKNRETELFMRIISDVQNGEPPEFFSDLNGFNMQKRIKVERIGLEGNYFPITTMAYIQDNNVRLSLLTNHAQGASAWQPGFLEVMLDRRTLYDDSRGMGEGLVDNRKTVSRYWLLIEDISQIASASNPQGNRFDNTDDTFDKGDVVRSFNVPTEPSDGGKQEGFSRPSLYANRMSGLLNHPAGIFIVDPEHQVGVNHSFKFFNKALPCDVHLLTLRTQPDPIYSQFPASSALMVIHREGYDCAVSSNLSCDVCKFEKDLNFEFLSVKNLELKSLTGLDTIDSLQILGDIYIEPMSLKTVNVTFGW</sequence>
<dbReference type="PANTHER" id="PTHR11607">
    <property type="entry name" value="ALPHA-MANNOSIDASE"/>
    <property type="match status" value="1"/>
</dbReference>
<reference evidence="2" key="1">
    <citation type="submission" date="2022-01" db="EMBL/GenBank/DDBJ databases">
        <authorList>
            <person name="King R."/>
        </authorList>
    </citation>
    <scope>NUCLEOTIDE SEQUENCE</scope>
</reference>
<dbReference type="GO" id="GO:0006491">
    <property type="term" value="P:N-glycan processing"/>
    <property type="evidence" value="ECO:0007669"/>
    <property type="project" value="TreeGrafter"/>
</dbReference>
<dbReference type="Proteomes" id="UP001153737">
    <property type="component" value="Chromosome 9"/>
</dbReference>
<feature type="domain" description="Glycosyl hydrolase family 38 C-terminal" evidence="1">
    <location>
        <begin position="197"/>
        <end position="413"/>
    </location>
</feature>
<dbReference type="InterPro" id="IPR011013">
    <property type="entry name" value="Gal_mutarotase_sf_dom"/>
</dbReference>
<protein>
    <recommendedName>
        <fullName evidence="1">Glycosyl hydrolase family 38 C-terminal domain-containing protein</fullName>
    </recommendedName>
</protein>
<keyword evidence="3" id="KW-1185">Reference proteome</keyword>
<dbReference type="SUPFAM" id="SSF74650">
    <property type="entry name" value="Galactose mutarotase-like"/>
    <property type="match status" value="1"/>
</dbReference>
<dbReference type="Pfam" id="PF07748">
    <property type="entry name" value="Glyco_hydro_38C"/>
    <property type="match status" value="1"/>
</dbReference>
<evidence type="ECO:0000313" key="3">
    <source>
        <dbReference type="Proteomes" id="UP001153737"/>
    </source>
</evidence>
<dbReference type="InterPro" id="IPR050843">
    <property type="entry name" value="Glycosyl_Hydrlase_38"/>
</dbReference>
<evidence type="ECO:0000313" key="2">
    <source>
        <dbReference type="EMBL" id="CAG9825584.1"/>
    </source>
</evidence>